<comment type="function">
    <text evidence="11">Site-specific tyrosine recombinase, which acts by catalyzing the cutting and rejoining of the recombining DNA molecules. The XerC-XerD complex is essential to convert dimers of the bacterial chromosome into monomers to permit their segregation at cell division. It also contributes to the segregational stability of plasmids.</text>
</comment>
<dbReference type="Pfam" id="PF00589">
    <property type="entry name" value="Phage_integrase"/>
    <property type="match status" value="1"/>
</dbReference>
<dbReference type="HAMAP" id="MF_01808">
    <property type="entry name" value="Recomb_XerC_XerD"/>
    <property type="match status" value="1"/>
</dbReference>
<protein>
    <recommendedName>
        <fullName evidence="3 11">Tyrosine recombinase XerD</fullName>
    </recommendedName>
</protein>
<comment type="subunit">
    <text evidence="11">Forms a cyclic heterotetrameric complex composed of two molecules of XerC and two molecules of XerD.</text>
</comment>
<keyword evidence="16" id="KW-1185">Reference proteome</keyword>
<dbReference type="PROSITE" id="PS51900">
    <property type="entry name" value="CB"/>
    <property type="match status" value="1"/>
</dbReference>
<organism evidence="15 16">
    <name type="scientific">Marinobacter mobilis</name>
    <dbReference type="NCBI Taxonomy" id="488533"/>
    <lineage>
        <taxon>Bacteria</taxon>
        <taxon>Pseudomonadati</taxon>
        <taxon>Pseudomonadota</taxon>
        <taxon>Gammaproteobacteria</taxon>
        <taxon>Pseudomonadales</taxon>
        <taxon>Marinobacteraceae</taxon>
        <taxon>Marinobacter</taxon>
    </lineage>
</organism>
<dbReference type="SUPFAM" id="SSF56349">
    <property type="entry name" value="DNA breaking-rejoining enzymes"/>
    <property type="match status" value="1"/>
</dbReference>
<feature type="active site" evidence="11">
    <location>
        <position position="263"/>
    </location>
</feature>
<proteinExistence type="inferred from homology"/>
<evidence type="ECO:0000256" key="11">
    <source>
        <dbReference type="HAMAP-Rule" id="MF_01807"/>
    </source>
</evidence>
<feature type="region of interest" description="Disordered" evidence="12">
    <location>
        <begin position="115"/>
        <end position="136"/>
    </location>
</feature>
<dbReference type="GO" id="GO:0051301">
    <property type="term" value="P:cell division"/>
    <property type="evidence" value="ECO:0007669"/>
    <property type="project" value="UniProtKB-KW"/>
</dbReference>
<dbReference type="InterPro" id="IPR011010">
    <property type="entry name" value="DNA_brk_join_enz"/>
</dbReference>
<dbReference type="STRING" id="488533.SAMN04487960_107188"/>
<evidence type="ECO:0000256" key="12">
    <source>
        <dbReference type="SAM" id="MobiDB-lite"/>
    </source>
</evidence>
<feature type="active site" evidence="11">
    <location>
        <position position="165"/>
    </location>
</feature>
<feature type="active site" description="O-(3'-phospho-DNA)-tyrosine intermediate" evidence="11">
    <location>
        <position position="295"/>
    </location>
</feature>
<dbReference type="CDD" id="cd00798">
    <property type="entry name" value="INT_XerDC_C"/>
    <property type="match status" value="1"/>
</dbReference>
<evidence type="ECO:0000256" key="4">
    <source>
        <dbReference type="ARBA" id="ARBA00022490"/>
    </source>
</evidence>
<dbReference type="Gene3D" id="1.10.150.130">
    <property type="match status" value="1"/>
</dbReference>
<dbReference type="GO" id="GO:0007059">
    <property type="term" value="P:chromosome segregation"/>
    <property type="evidence" value="ECO:0007669"/>
    <property type="project" value="UniProtKB-UniRule"/>
</dbReference>
<dbReference type="AlphaFoldDB" id="A0A1H3A6N7"/>
<evidence type="ECO:0000256" key="5">
    <source>
        <dbReference type="ARBA" id="ARBA00022618"/>
    </source>
</evidence>
<evidence type="ECO:0000256" key="8">
    <source>
        <dbReference type="ARBA" id="ARBA00023125"/>
    </source>
</evidence>
<keyword evidence="6 11" id="KW-0159">Chromosome partition</keyword>
<dbReference type="Proteomes" id="UP000199675">
    <property type="component" value="Unassembled WGS sequence"/>
</dbReference>
<dbReference type="InterPro" id="IPR004107">
    <property type="entry name" value="Integrase_SAM-like_N"/>
</dbReference>
<evidence type="ECO:0000313" key="15">
    <source>
        <dbReference type="EMBL" id="SDX24549.1"/>
    </source>
</evidence>
<evidence type="ECO:0000256" key="3">
    <source>
        <dbReference type="ARBA" id="ARBA00015810"/>
    </source>
</evidence>
<dbReference type="GO" id="GO:0003677">
    <property type="term" value="F:DNA binding"/>
    <property type="evidence" value="ECO:0007669"/>
    <property type="project" value="UniProtKB-UniRule"/>
</dbReference>
<dbReference type="Pfam" id="PF02899">
    <property type="entry name" value="Phage_int_SAM_1"/>
    <property type="match status" value="1"/>
</dbReference>
<keyword evidence="8 11" id="KW-0238">DNA-binding</keyword>
<sequence length="314" mass="35418">MGCREGIGGAVQAALEAENAELIGRFCDALWLEDGLGENTRAAYRSDLERLAAWLSEHRYGRLLSGASRLDVLDWMARGLAEGRASSTAARRLSCLRRFYRYLLREGVIGEDPTLRIDSPRQPRKLPDSLSEDDVERLLSEPDVDEPIELRDKAMLEILYGCGLRVSELVNLRVDQVNSRQGVVRVTGKGGKDRLVPLGEEAVDWLLRYVRDGRGVLLKGRVSDALFPGREPKAMTRQTFWHRIKHYAGRAGIHKHLSPHTLRHAFATHLLNHGADLRVVQMLLGHSDLSTTQIYTHVARQRLKSLHLEHHPRG</sequence>
<dbReference type="HAMAP" id="MF_01807">
    <property type="entry name" value="Recomb_XerD"/>
    <property type="match status" value="1"/>
</dbReference>
<dbReference type="InterPro" id="IPR010998">
    <property type="entry name" value="Integrase_recombinase_N"/>
</dbReference>
<feature type="active site" evidence="11">
    <location>
        <position position="260"/>
    </location>
</feature>
<dbReference type="PANTHER" id="PTHR30349:SF90">
    <property type="entry name" value="TYROSINE RECOMBINASE XERD"/>
    <property type="match status" value="1"/>
</dbReference>
<evidence type="ECO:0000256" key="7">
    <source>
        <dbReference type="ARBA" id="ARBA00022908"/>
    </source>
</evidence>
<evidence type="ECO:0000256" key="9">
    <source>
        <dbReference type="ARBA" id="ARBA00023172"/>
    </source>
</evidence>
<reference evidence="15 16" key="1">
    <citation type="submission" date="2016-10" db="EMBL/GenBank/DDBJ databases">
        <authorList>
            <person name="de Groot N.N."/>
        </authorList>
    </citation>
    <scope>NUCLEOTIDE SEQUENCE [LARGE SCALE GENOMIC DNA]</scope>
    <source>
        <strain evidence="15 16">CGMCC 1.7059</strain>
    </source>
</reference>
<dbReference type="NCBIfam" id="NF001399">
    <property type="entry name" value="PRK00283.1"/>
    <property type="match status" value="1"/>
</dbReference>
<dbReference type="GO" id="GO:0005737">
    <property type="term" value="C:cytoplasm"/>
    <property type="evidence" value="ECO:0007669"/>
    <property type="project" value="UniProtKB-SubCell"/>
</dbReference>
<evidence type="ECO:0000256" key="1">
    <source>
        <dbReference type="ARBA" id="ARBA00004496"/>
    </source>
</evidence>
<dbReference type="NCBIfam" id="TIGR02225">
    <property type="entry name" value="recomb_XerD"/>
    <property type="match status" value="1"/>
</dbReference>
<evidence type="ECO:0000259" key="14">
    <source>
        <dbReference type="PROSITE" id="PS51900"/>
    </source>
</evidence>
<feature type="compositionally biased region" description="Basic and acidic residues" evidence="12">
    <location>
        <begin position="115"/>
        <end position="127"/>
    </location>
</feature>
<dbReference type="Gene3D" id="1.10.443.10">
    <property type="entry name" value="Intergrase catalytic core"/>
    <property type="match status" value="1"/>
</dbReference>
<evidence type="ECO:0000256" key="6">
    <source>
        <dbReference type="ARBA" id="ARBA00022829"/>
    </source>
</evidence>
<dbReference type="PANTHER" id="PTHR30349">
    <property type="entry name" value="PHAGE INTEGRASE-RELATED"/>
    <property type="match status" value="1"/>
</dbReference>
<feature type="domain" description="Core-binding (CB)" evidence="14">
    <location>
        <begin position="17"/>
        <end position="104"/>
    </location>
</feature>
<feature type="domain" description="Tyr recombinase" evidence="13">
    <location>
        <begin position="125"/>
        <end position="308"/>
    </location>
</feature>
<dbReference type="EMBL" id="FNNE01000007">
    <property type="protein sequence ID" value="SDX24549.1"/>
    <property type="molecule type" value="Genomic_DNA"/>
</dbReference>
<dbReference type="InterPro" id="IPR002104">
    <property type="entry name" value="Integrase_catalytic"/>
</dbReference>
<feature type="active site" evidence="11">
    <location>
        <position position="286"/>
    </location>
</feature>
<accession>A0A1H3A6N7</accession>
<dbReference type="GO" id="GO:0006313">
    <property type="term" value="P:DNA transposition"/>
    <property type="evidence" value="ECO:0007669"/>
    <property type="project" value="UniProtKB-UniRule"/>
</dbReference>
<evidence type="ECO:0000259" key="13">
    <source>
        <dbReference type="PROSITE" id="PS51898"/>
    </source>
</evidence>
<name>A0A1H3A6N7_9GAMM</name>
<feature type="active site" evidence="11">
    <location>
        <position position="189"/>
    </location>
</feature>
<dbReference type="InterPro" id="IPR050090">
    <property type="entry name" value="Tyrosine_recombinase_XerCD"/>
</dbReference>
<keyword evidence="5 11" id="KW-0132">Cell division</keyword>
<dbReference type="InterPro" id="IPR044068">
    <property type="entry name" value="CB"/>
</dbReference>
<evidence type="ECO:0000313" key="16">
    <source>
        <dbReference type="Proteomes" id="UP000199675"/>
    </source>
</evidence>
<dbReference type="PROSITE" id="PS51898">
    <property type="entry name" value="TYR_RECOMBINASE"/>
    <property type="match status" value="1"/>
</dbReference>
<evidence type="ECO:0000256" key="2">
    <source>
        <dbReference type="ARBA" id="ARBA00010450"/>
    </source>
</evidence>
<keyword evidence="9 11" id="KW-0233">DNA recombination</keyword>
<dbReference type="GO" id="GO:0009037">
    <property type="term" value="F:tyrosine-based site-specific recombinase activity"/>
    <property type="evidence" value="ECO:0007669"/>
    <property type="project" value="UniProtKB-UniRule"/>
</dbReference>
<dbReference type="InterPro" id="IPR013762">
    <property type="entry name" value="Integrase-like_cat_sf"/>
</dbReference>
<comment type="subcellular location">
    <subcellularLocation>
        <location evidence="1 11">Cytoplasm</location>
    </subcellularLocation>
</comment>
<keyword evidence="10 11" id="KW-0131">Cell cycle</keyword>
<keyword evidence="7 11" id="KW-0229">DNA integration</keyword>
<comment type="similarity">
    <text evidence="2 11">Belongs to the 'phage' integrase family. XerD subfamily.</text>
</comment>
<keyword evidence="4 11" id="KW-0963">Cytoplasm</keyword>
<gene>
    <name evidence="11" type="primary">xerD</name>
    <name evidence="15" type="ORF">SAMN04487960_107188</name>
</gene>
<evidence type="ECO:0000256" key="10">
    <source>
        <dbReference type="ARBA" id="ARBA00023306"/>
    </source>
</evidence>
<dbReference type="InterPro" id="IPR011932">
    <property type="entry name" value="Recomb_XerD"/>
</dbReference>
<dbReference type="InterPro" id="IPR023009">
    <property type="entry name" value="Tyrosine_recombinase_XerC/XerD"/>
</dbReference>